<dbReference type="EMBL" id="BPLR01017799">
    <property type="protein sequence ID" value="GIY94541.1"/>
    <property type="molecule type" value="Genomic_DNA"/>
</dbReference>
<comment type="caution">
    <text evidence="1">The sequence shown here is derived from an EMBL/GenBank/DDBJ whole genome shotgun (WGS) entry which is preliminary data.</text>
</comment>
<dbReference type="AlphaFoldDB" id="A0AAV4XHV3"/>
<sequence length="76" mass="9003">MADIIIPPSMMRVRARKFFSNVSDSDTEDLEVSSEQQSQHFFSFPQRFLKVFNCPCFWSFEIPPDAFKLCFPKQKF</sequence>
<reference evidence="1 2" key="1">
    <citation type="submission" date="2021-06" db="EMBL/GenBank/DDBJ databases">
        <title>Caerostris extrusa draft genome.</title>
        <authorList>
            <person name="Kono N."/>
            <person name="Arakawa K."/>
        </authorList>
    </citation>
    <scope>NUCLEOTIDE SEQUENCE [LARGE SCALE GENOMIC DNA]</scope>
</reference>
<evidence type="ECO:0000313" key="2">
    <source>
        <dbReference type="Proteomes" id="UP001054945"/>
    </source>
</evidence>
<proteinExistence type="predicted"/>
<gene>
    <name evidence="1" type="ORF">CEXT_46651</name>
</gene>
<evidence type="ECO:0000313" key="1">
    <source>
        <dbReference type="EMBL" id="GIY94541.1"/>
    </source>
</evidence>
<dbReference type="Proteomes" id="UP001054945">
    <property type="component" value="Unassembled WGS sequence"/>
</dbReference>
<keyword evidence="2" id="KW-1185">Reference proteome</keyword>
<protein>
    <submittedName>
        <fullName evidence="1">Uncharacterized protein</fullName>
    </submittedName>
</protein>
<accession>A0AAV4XHV3</accession>
<name>A0AAV4XHV3_CAEEX</name>
<organism evidence="1 2">
    <name type="scientific">Caerostris extrusa</name>
    <name type="common">Bark spider</name>
    <name type="synonym">Caerostris bankana</name>
    <dbReference type="NCBI Taxonomy" id="172846"/>
    <lineage>
        <taxon>Eukaryota</taxon>
        <taxon>Metazoa</taxon>
        <taxon>Ecdysozoa</taxon>
        <taxon>Arthropoda</taxon>
        <taxon>Chelicerata</taxon>
        <taxon>Arachnida</taxon>
        <taxon>Araneae</taxon>
        <taxon>Araneomorphae</taxon>
        <taxon>Entelegynae</taxon>
        <taxon>Araneoidea</taxon>
        <taxon>Araneidae</taxon>
        <taxon>Caerostris</taxon>
    </lineage>
</organism>